<comment type="subcellular location">
    <subcellularLocation>
        <location evidence="6">Cytoplasm</location>
    </subcellularLocation>
</comment>
<dbReference type="Proteomes" id="UP000886887">
    <property type="component" value="Unassembled WGS sequence"/>
</dbReference>
<name>A0A9D0ZAV3_9FIRM</name>
<comment type="similarity">
    <text evidence="6">Belongs to the methyltransferase superfamily. RNA methyltransferase RsmG family.</text>
</comment>
<dbReference type="PANTHER" id="PTHR31760">
    <property type="entry name" value="S-ADENOSYL-L-METHIONINE-DEPENDENT METHYLTRANSFERASES SUPERFAMILY PROTEIN"/>
    <property type="match status" value="1"/>
</dbReference>
<dbReference type="Pfam" id="PF02527">
    <property type="entry name" value="GidB"/>
    <property type="match status" value="1"/>
</dbReference>
<feature type="binding site" evidence="6">
    <location>
        <position position="81"/>
    </location>
    <ligand>
        <name>S-adenosyl-L-methionine</name>
        <dbReference type="ChEBI" id="CHEBI:59789"/>
    </ligand>
</feature>
<keyword evidence="3 6" id="KW-0489">Methyltransferase</keyword>
<dbReference type="FunFam" id="3.40.50.150:FF:000041">
    <property type="entry name" value="Ribosomal RNA small subunit methyltransferase G"/>
    <property type="match status" value="1"/>
</dbReference>
<evidence type="ECO:0000256" key="4">
    <source>
        <dbReference type="ARBA" id="ARBA00022679"/>
    </source>
</evidence>
<keyword evidence="4 6" id="KW-0808">Transferase</keyword>
<keyword evidence="5 6" id="KW-0949">S-adenosyl-L-methionine</keyword>
<comment type="caution">
    <text evidence="6">Lacks conserved residue(s) required for the propagation of feature annotation.</text>
</comment>
<evidence type="ECO:0000256" key="3">
    <source>
        <dbReference type="ARBA" id="ARBA00022603"/>
    </source>
</evidence>
<dbReference type="PIRSF" id="PIRSF003078">
    <property type="entry name" value="GidB"/>
    <property type="match status" value="1"/>
</dbReference>
<dbReference type="InterPro" id="IPR029063">
    <property type="entry name" value="SAM-dependent_MTases_sf"/>
</dbReference>
<dbReference type="PANTHER" id="PTHR31760:SF0">
    <property type="entry name" value="S-ADENOSYL-L-METHIONINE-DEPENDENT METHYLTRANSFERASES SUPERFAMILY PROTEIN"/>
    <property type="match status" value="1"/>
</dbReference>
<organism evidence="7 8">
    <name type="scientific">Candidatus Onthenecus intestinigallinarum</name>
    <dbReference type="NCBI Taxonomy" id="2840875"/>
    <lineage>
        <taxon>Bacteria</taxon>
        <taxon>Bacillati</taxon>
        <taxon>Bacillota</taxon>
        <taxon>Clostridia</taxon>
        <taxon>Eubacteriales</taxon>
        <taxon>Candidatus Onthenecus</taxon>
    </lineage>
</organism>
<feature type="binding site" evidence="6">
    <location>
        <position position="86"/>
    </location>
    <ligand>
        <name>S-adenosyl-L-methionine</name>
        <dbReference type="ChEBI" id="CHEBI:59789"/>
    </ligand>
</feature>
<sequence length="241" mass="26121">MEDRCVTERLQAGLERLGVAADGVTLDRLARYHALLTEWNARIDLTAVLEPEEMVDRHYLDSAAPLALGLIPQGARVIDVGTGAGLPGIPLCILRPDLRVTLLDAQRKRVTFLQAAIEALDLPAQAVHMRAEDAARDEARREAYDVAVSRAVAATPTLLELTLPFVRVGGRAIAWKGPGLQAELEQARRAAHLLGGALEGVLDAPVPGRDWQHVLLVCAKRQKTARQYPRRAGLPGKNPLG</sequence>
<comment type="caution">
    <text evidence="7">The sequence shown here is derived from an EMBL/GenBank/DDBJ whole genome shotgun (WGS) entry which is preliminary data.</text>
</comment>
<dbReference type="EC" id="2.1.1.-" evidence="6"/>
<evidence type="ECO:0000313" key="8">
    <source>
        <dbReference type="Proteomes" id="UP000886887"/>
    </source>
</evidence>
<dbReference type="GO" id="GO:0070043">
    <property type="term" value="F:rRNA (guanine-N7-)-methyltransferase activity"/>
    <property type="evidence" value="ECO:0007669"/>
    <property type="project" value="UniProtKB-UniRule"/>
</dbReference>
<dbReference type="GO" id="GO:0005829">
    <property type="term" value="C:cytosol"/>
    <property type="evidence" value="ECO:0007669"/>
    <property type="project" value="TreeGrafter"/>
</dbReference>
<keyword evidence="1 6" id="KW-0963">Cytoplasm</keyword>
<feature type="binding site" evidence="6">
    <location>
        <position position="150"/>
    </location>
    <ligand>
        <name>S-adenosyl-L-methionine</name>
        <dbReference type="ChEBI" id="CHEBI:59789"/>
    </ligand>
</feature>
<evidence type="ECO:0000256" key="2">
    <source>
        <dbReference type="ARBA" id="ARBA00022552"/>
    </source>
</evidence>
<dbReference type="InterPro" id="IPR003682">
    <property type="entry name" value="rRNA_ssu_MeTfrase_G"/>
</dbReference>
<evidence type="ECO:0000256" key="1">
    <source>
        <dbReference type="ARBA" id="ARBA00022490"/>
    </source>
</evidence>
<dbReference type="SUPFAM" id="SSF53335">
    <property type="entry name" value="S-adenosyl-L-methionine-dependent methyltransferases"/>
    <property type="match status" value="1"/>
</dbReference>
<reference evidence="7" key="2">
    <citation type="journal article" date="2021" name="PeerJ">
        <title>Extensive microbial diversity within the chicken gut microbiome revealed by metagenomics and culture.</title>
        <authorList>
            <person name="Gilroy R."/>
            <person name="Ravi A."/>
            <person name="Getino M."/>
            <person name="Pursley I."/>
            <person name="Horton D.L."/>
            <person name="Alikhan N.F."/>
            <person name="Baker D."/>
            <person name="Gharbi K."/>
            <person name="Hall N."/>
            <person name="Watson M."/>
            <person name="Adriaenssens E.M."/>
            <person name="Foster-Nyarko E."/>
            <person name="Jarju S."/>
            <person name="Secka A."/>
            <person name="Antonio M."/>
            <person name="Oren A."/>
            <person name="Chaudhuri R.R."/>
            <person name="La Ragione R."/>
            <person name="Hildebrand F."/>
            <person name="Pallen M.J."/>
        </authorList>
    </citation>
    <scope>NUCLEOTIDE SEQUENCE</scope>
    <source>
        <strain evidence="7">ChiSxjej2B14-6234</strain>
    </source>
</reference>
<keyword evidence="2 6" id="KW-0698">rRNA processing</keyword>
<reference evidence="7" key="1">
    <citation type="submission" date="2020-10" db="EMBL/GenBank/DDBJ databases">
        <authorList>
            <person name="Gilroy R."/>
        </authorList>
    </citation>
    <scope>NUCLEOTIDE SEQUENCE</scope>
    <source>
        <strain evidence="7">ChiSxjej2B14-6234</strain>
    </source>
</reference>
<proteinExistence type="inferred from homology"/>
<evidence type="ECO:0000256" key="5">
    <source>
        <dbReference type="ARBA" id="ARBA00022691"/>
    </source>
</evidence>
<dbReference type="NCBIfam" id="TIGR00138">
    <property type="entry name" value="rsmG_gidB"/>
    <property type="match status" value="1"/>
</dbReference>
<evidence type="ECO:0000313" key="7">
    <source>
        <dbReference type="EMBL" id="HIQ72416.1"/>
    </source>
</evidence>
<evidence type="ECO:0000256" key="6">
    <source>
        <dbReference type="HAMAP-Rule" id="MF_00074"/>
    </source>
</evidence>
<dbReference type="Gene3D" id="3.40.50.150">
    <property type="entry name" value="Vaccinia Virus protein VP39"/>
    <property type="match status" value="1"/>
</dbReference>
<dbReference type="EMBL" id="DVFJ01000035">
    <property type="protein sequence ID" value="HIQ72416.1"/>
    <property type="molecule type" value="Genomic_DNA"/>
</dbReference>
<dbReference type="AlphaFoldDB" id="A0A9D0ZAV3"/>
<protein>
    <recommendedName>
        <fullName evidence="6">Ribosomal RNA small subunit methyltransferase G</fullName>
        <ecNumber evidence="6">2.1.1.-</ecNumber>
    </recommendedName>
    <alternativeName>
        <fullName evidence="6">16S rRNA 7-methylguanosine methyltransferase</fullName>
        <shortName evidence="6">16S rRNA m7G methyltransferase</shortName>
    </alternativeName>
</protein>
<comment type="function">
    <text evidence="6">Specifically methylates the N7 position of a guanine in 16S rRNA.</text>
</comment>
<feature type="binding site" evidence="6">
    <location>
        <begin position="131"/>
        <end position="132"/>
    </location>
    <ligand>
        <name>S-adenosyl-L-methionine</name>
        <dbReference type="ChEBI" id="CHEBI:59789"/>
    </ligand>
</feature>
<accession>A0A9D0ZAV3</accession>
<dbReference type="HAMAP" id="MF_00074">
    <property type="entry name" value="16SrRNA_methyltr_G"/>
    <property type="match status" value="1"/>
</dbReference>
<gene>
    <name evidence="6 7" type="primary">rsmG</name>
    <name evidence="7" type="ORF">IAB73_09445</name>
</gene>